<comment type="catalytic activity">
    <reaction evidence="21">
        <text>DNA(n) + a 2'-deoxyribonucleoside 5'-triphosphate = DNA(n+1) + diphosphate</text>
        <dbReference type="Rhea" id="RHEA:22508"/>
        <dbReference type="Rhea" id="RHEA-COMP:17339"/>
        <dbReference type="Rhea" id="RHEA-COMP:17340"/>
        <dbReference type="ChEBI" id="CHEBI:33019"/>
        <dbReference type="ChEBI" id="CHEBI:61560"/>
        <dbReference type="ChEBI" id="CHEBI:173112"/>
        <dbReference type="EC" id="2.7.7.7"/>
    </reaction>
</comment>
<name>A0A1I0GE35_9FIRM</name>
<evidence type="ECO:0000256" key="11">
    <source>
        <dbReference type="ARBA" id="ARBA00022763"/>
    </source>
</evidence>
<accession>A0A1I0GE35</accession>
<keyword evidence="14" id="KW-0915">Sodium</keyword>
<dbReference type="Gene3D" id="3.30.210.10">
    <property type="entry name" value="DNA polymerase, thumb domain"/>
    <property type="match status" value="1"/>
</dbReference>
<keyword evidence="9" id="KW-0548">Nucleotidyltransferase</keyword>
<evidence type="ECO:0000313" key="26">
    <source>
        <dbReference type="Proteomes" id="UP000199568"/>
    </source>
</evidence>
<comment type="catalytic activity">
    <reaction evidence="19">
        <text>a 5'-end 2'-deoxyribose-2'-deoxyribonucleotide-DNA = (2E,4S)-4-hydroxypenten-2-al-5-phosphate + a 5'-end 5'-phospho-2'-deoxyribonucleoside-DNA + H(+)</text>
        <dbReference type="Rhea" id="RHEA:76255"/>
        <dbReference type="Rhea" id="RHEA-COMP:13180"/>
        <dbReference type="Rhea" id="RHEA-COMP:18657"/>
        <dbReference type="ChEBI" id="CHEBI:15378"/>
        <dbReference type="ChEBI" id="CHEBI:136412"/>
        <dbReference type="ChEBI" id="CHEBI:195194"/>
        <dbReference type="ChEBI" id="CHEBI:195195"/>
    </reaction>
</comment>
<dbReference type="InterPro" id="IPR010996">
    <property type="entry name" value="HHH_MUS81"/>
</dbReference>
<evidence type="ECO:0000256" key="20">
    <source>
        <dbReference type="ARBA" id="ARBA00045548"/>
    </source>
</evidence>
<evidence type="ECO:0000256" key="13">
    <source>
        <dbReference type="ARBA" id="ARBA00022932"/>
    </source>
</evidence>
<sequence length="574" mass="65514">MDKKEISKILEEIGVLLEIKGENPFKTRAYFNGARAIELIKEDINLLVEENRLHEIKGIGKALQEKVIELVRTEKLDFHEELKKEIPEGIFEILKIPGLGPKKIKLLYEKLEITTIGELEYACLENRLIDLKGFGEKTQSKILEGIQDIKKYKGQHLISTGVKFGQDILEKLKLHKDMIRVSLAGSIRRQKEIIKDIDIIGSCKEGNREKIMDDFTSLEEVEKIIAKGNTKSSVMLWSGINIDLRLVEDEEYPFALHHFTGSKEHNTAIRHRGKKMGLKINEYGIFKEDQRIQVKDEEGFFDALDLQYVPPELRENYGEIEAAEAREVPRLIELPDIKGVLHVHSNYSDGTNSIEELVKAALEQGFQYIGISDHSKSAFYANGLKEKSVRLQHQEIESLREKYPEIMIFKGIESDILPDGSLDYDDEVLAAFDYVIASVHSHFNLDKQDMTKRLMKAIENKHTTILGHPTGRLLLSRKAYDLDLEAIIQHCSIHNVAIEINSNPHRLDLDWRMCKEAKEKGVKLVIEPDAHRISGINDIVYGIGIAKKGWIEAKDVLNTSTGKELYKHLANKKA</sequence>
<dbReference type="InterPro" id="IPR037160">
    <property type="entry name" value="DNA_Pol_thumb_sf"/>
</dbReference>
<dbReference type="SMART" id="SM00481">
    <property type="entry name" value="POLIIIAc"/>
    <property type="match status" value="1"/>
</dbReference>
<evidence type="ECO:0000256" key="9">
    <source>
        <dbReference type="ARBA" id="ARBA00022695"/>
    </source>
</evidence>
<dbReference type="Gene3D" id="1.10.150.20">
    <property type="entry name" value="5' to 3' exonuclease, C-terminal subdomain"/>
    <property type="match status" value="1"/>
</dbReference>
<dbReference type="SUPFAM" id="SSF47802">
    <property type="entry name" value="DNA polymerase beta, N-terminal domain-like"/>
    <property type="match status" value="1"/>
</dbReference>
<keyword evidence="8" id="KW-0808">Transferase</keyword>
<dbReference type="Pfam" id="PF14716">
    <property type="entry name" value="HHH_8"/>
    <property type="match status" value="1"/>
</dbReference>
<dbReference type="EC" id="4.2.99.18" evidence="4"/>
<dbReference type="SMART" id="SM00483">
    <property type="entry name" value="POLXc"/>
    <property type="match status" value="1"/>
</dbReference>
<dbReference type="PIRSF" id="PIRSF005047">
    <property type="entry name" value="UCP005047_YshC"/>
    <property type="match status" value="1"/>
</dbReference>
<dbReference type="STRING" id="426128.SAMN05660297_03164"/>
<dbReference type="EMBL" id="FOHU01000020">
    <property type="protein sequence ID" value="SET69112.1"/>
    <property type="molecule type" value="Genomic_DNA"/>
</dbReference>
<dbReference type="GO" id="GO:0003887">
    <property type="term" value="F:DNA-directed DNA polymerase activity"/>
    <property type="evidence" value="ECO:0007669"/>
    <property type="project" value="UniProtKB-KW"/>
</dbReference>
<keyword evidence="12" id="KW-0832">Ubl conjugation</keyword>
<dbReference type="OrthoDB" id="9808747at2"/>
<evidence type="ECO:0000256" key="1">
    <source>
        <dbReference type="ARBA" id="ARBA00001946"/>
    </source>
</evidence>
<comment type="subcellular location">
    <subcellularLocation>
        <location evidence="2">Cytoplasm</location>
    </subcellularLocation>
</comment>
<evidence type="ECO:0000256" key="3">
    <source>
        <dbReference type="ARBA" id="ARBA00012417"/>
    </source>
</evidence>
<dbReference type="CDD" id="cd07436">
    <property type="entry name" value="PHP_PolX"/>
    <property type="match status" value="1"/>
</dbReference>
<feature type="domain" description="Helix-hairpin-helix DNA-binding motif class 1" evidence="22">
    <location>
        <begin position="91"/>
        <end position="110"/>
    </location>
</feature>
<dbReference type="Pfam" id="PF14791">
    <property type="entry name" value="DNA_pol_B_thumb"/>
    <property type="match status" value="1"/>
</dbReference>
<evidence type="ECO:0000256" key="16">
    <source>
        <dbReference type="ARBA" id="ARBA00035717"/>
    </source>
</evidence>
<evidence type="ECO:0000256" key="15">
    <source>
        <dbReference type="ARBA" id="ARBA00023204"/>
    </source>
</evidence>
<comment type="cofactor">
    <cofactor evidence="1">
        <name>Mg(2+)</name>
        <dbReference type="ChEBI" id="CHEBI:18420"/>
    </cofactor>
</comment>
<dbReference type="InterPro" id="IPR003141">
    <property type="entry name" value="Pol/His_phosphatase_N"/>
</dbReference>
<evidence type="ECO:0000259" key="23">
    <source>
        <dbReference type="SMART" id="SM00481"/>
    </source>
</evidence>
<dbReference type="EC" id="2.7.7.7" evidence="3"/>
<gene>
    <name evidence="25" type="ORF">SAMN05660297_03164</name>
</gene>
<dbReference type="InterPro" id="IPR002054">
    <property type="entry name" value="DNA-dir_DNA_pol_X"/>
</dbReference>
<dbReference type="RefSeq" id="WP_090446261.1">
    <property type="nucleotide sequence ID" value="NZ_FOHU01000020.1"/>
</dbReference>
<dbReference type="NCBIfam" id="NF006375">
    <property type="entry name" value="PRK08609.1"/>
    <property type="match status" value="1"/>
</dbReference>
<dbReference type="InterPro" id="IPR002008">
    <property type="entry name" value="DNA_pol_X_beta-like"/>
</dbReference>
<evidence type="ECO:0000256" key="21">
    <source>
        <dbReference type="ARBA" id="ARBA00049244"/>
    </source>
</evidence>
<evidence type="ECO:0000256" key="5">
    <source>
        <dbReference type="ARBA" id="ARBA00020020"/>
    </source>
</evidence>
<comment type="function">
    <text evidence="20">Repair polymerase that plays a key role in base-excision repair. During this process, the damaged base is excised by specific DNA glycosylases, the DNA backbone is nicked at the abasic site by an apurinic/apyrimidic (AP) endonuclease, and POLB removes 5'-deoxyribose-phosphate from the preincised AP site acting as a 5'-deoxyribose-phosphate lyase (5'-dRP lyase); through its DNA polymerase activity, it adds one nucleotide to the 3' end of the arising single-nucleotide gap. Conducts 'gap-filling' DNA synthesis in a stepwise distributive fashion rather than in a processive fashion as for other DNA polymerases. It is also able to cleave sugar-phosphate bonds 3' to an intact AP site, acting as an AP lyase.</text>
</comment>
<evidence type="ECO:0000259" key="24">
    <source>
        <dbReference type="SMART" id="SM00483"/>
    </source>
</evidence>
<evidence type="ECO:0000259" key="22">
    <source>
        <dbReference type="SMART" id="SM00278"/>
    </source>
</evidence>
<evidence type="ECO:0000256" key="4">
    <source>
        <dbReference type="ARBA" id="ARBA00012720"/>
    </source>
</evidence>
<dbReference type="Proteomes" id="UP000199568">
    <property type="component" value="Unassembled WGS sequence"/>
</dbReference>
<evidence type="ECO:0000256" key="18">
    <source>
        <dbReference type="ARBA" id="ARBA00044632"/>
    </source>
</evidence>
<evidence type="ECO:0000256" key="10">
    <source>
        <dbReference type="ARBA" id="ARBA00022705"/>
    </source>
</evidence>
<dbReference type="FunFam" id="3.20.20.140:FF:000047">
    <property type="entry name" value="PHP domain-containing protein"/>
    <property type="match status" value="1"/>
</dbReference>
<dbReference type="InterPro" id="IPR004013">
    <property type="entry name" value="PHP_dom"/>
</dbReference>
<proteinExistence type="predicted"/>
<keyword evidence="10" id="KW-0235">DNA replication</keyword>
<evidence type="ECO:0000256" key="14">
    <source>
        <dbReference type="ARBA" id="ARBA00023053"/>
    </source>
</evidence>
<dbReference type="CDD" id="cd00141">
    <property type="entry name" value="NT_POLXc"/>
    <property type="match status" value="1"/>
</dbReference>
<evidence type="ECO:0000256" key="17">
    <source>
        <dbReference type="ARBA" id="ARBA00035726"/>
    </source>
</evidence>
<feature type="domain" description="Helix-hairpin-helix DNA-binding motif class 1" evidence="22">
    <location>
        <begin position="126"/>
        <end position="145"/>
    </location>
</feature>
<keyword evidence="13" id="KW-0239">DNA-directed DNA polymerase</keyword>
<dbReference type="GO" id="GO:0140078">
    <property type="term" value="F:class I DNA-(apurinic or apyrimidinic site) endonuclease activity"/>
    <property type="evidence" value="ECO:0007669"/>
    <property type="project" value="UniProtKB-EC"/>
</dbReference>
<evidence type="ECO:0000313" key="25">
    <source>
        <dbReference type="EMBL" id="SET69112.1"/>
    </source>
</evidence>
<dbReference type="InterPro" id="IPR050243">
    <property type="entry name" value="PHP_phosphatase"/>
</dbReference>
<keyword evidence="26" id="KW-1185">Reference proteome</keyword>
<keyword evidence="15" id="KW-0234">DNA repair</keyword>
<dbReference type="Gene3D" id="1.10.150.110">
    <property type="entry name" value="DNA polymerase beta, N-terminal domain-like"/>
    <property type="match status" value="1"/>
</dbReference>
<dbReference type="SUPFAM" id="SSF89550">
    <property type="entry name" value="PHP domain-like"/>
    <property type="match status" value="1"/>
</dbReference>
<evidence type="ECO:0000256" key="19">
    <source>
        <dbReference type="ARBA" id="ARBA00044678"/>
    </source>
</evidence>
<keyword evidence="7" id="KW-0237">DNA synthesis</keyword>
<keyword evidence="6" id="KW-0488">Methylation</keyword>
<dbReference type="InterPro" id="IPR016195">
    <property type="entry name" value="Pol/histidinol_Pase-like"/>
</dbReference>
<dbReference type="InterPro" id="IPR029398">
    <property type="entry name" value="PolB_thumb"/>
</dbReference>
<evidence type="ECO:0000256" key="2">
    <source>
        <dbReference type="ARBA" id="ARBA00004496"/>
    </source>
</evidence>
<dbReference type="Gene3D" id="3.20.20.140">
    <property type="entry name" value="Metal-dependent hydrolases"/>
    <property type="match status" value="1"/>
</dbReference>
<feature type="domain" description="Helix-hairpin-helix DNA-binding motif class 1" evidence="22">
    <location>
        <begin position="51"/>
        <end position="70"/>
    </location>
</feature>
<dbReference type="InterPro" id="IPR003583">
    <property type="entry name" value="Hlx-hairpin-Hlx_DNA-bd_motif"/>
</dbReference>
<evidence type="ECO:0000256" key="7">
    <source>
        <dbReference type="ARBA" id="ARBA00022634"/>
    </source>
</evidence>
<feature type="domain" description="DNA-directed DNA polymerase X" evidence="24">
    <location>
        <begin position="1"/>
        <end position="315"/>
    </location>
</feature>
<dbReference type="GO" id="GO:0006281">
    <property type="term" value="P:DNA repair"/>
    <property type="evidence" value="ECO:0007669"/>
    <property type="project" value="UniProtKB-KW"/>
</dbReference>
<dbReference type="SMART" id="SM00278">
    <property type="entry name" value="HhH1"/>
    <property type="match status" value="3"/>
</dbReference>
<dbReference type="Pfam" id="PF02811">
    <property type="entry name" value="PHP"/>
    <property type="match status" value="1"/>
</dbReference>
<evidence type="ECO:0000256" key="6">
    <source>
        <dbReference type="ARBA" id="ARBA00022481"/>
    </source>
</evidence>
<dbReference type="GO" id="GO:0008270">
    <property type="term" value="F:zinc ion binding"/>
    <property type="evidence" value="ECO:0007669"/>
    <property type="project" value="TreeGrafter"/>
</dbReference>
<keyword evidence="11" id="KW-0227">DNA damage</keyword>
<dbReference type="PANTHER" id="PTHR36928:SF1">
    <property type="entry name" value="PHOSPHATASE YCDX-RELATED"/>
    <property type="match status" value="1"/>
</dbReference>
<protein>
    <recommendedName>
        <fullName evidence="5">DNA polymerase beta</fullName>
        <ecNumber evidence="3">2.7.7.7</ecNumber>
        <ecNumber evidence="4">4.2.99.18</ecNumber>
    </recommendedName>
    <alternativeName>
        <fullName evidence="16">5'-deoxyribose-phosphate lyase</fullName>
    </alternativeName>
    <alternativeName>
        <fullName evidence="17">AP lyase</fullName>
    </alternativeName>
</protein>
<dbReference type="Pfam" id="PF14520">
    <property type="entry name" value="HHH_5"/>
    <property type="match status" value="1"/>
</dbReference>
<dbReference type="SUPFAM" id="SSF81301">
    <property type="entry name" value="Nucleotidyltransferase"/>
    <property type="match status" value="1"/>
</dbReference>
<dbReference type="Gene3D" id="3.30.460.10">
    <property type="entry name" value="Beta Polymerase, domain 2"/>
    <property type="match status" value="1"/>
</dbReference>
<feature type="domain" description="Polymerase/histidinol phosphatase N-terminal" evidence="23">
    <location>
        <begin position="339"/>
        <end position="418"/>
    </location>
</feature>
<evidence type="ECO:0000256" key="8">
    <source>
        <dbReference type="ARBA" id="ARBA00022679"/>
    </source>
</evidence>
<dbReference type="InterPro" id="IPR047967">
    <property type="entry name" value="PolX_PHP"/>
</dbReference>
<dbReference type="GO" id="GO:0003677">
    <property type="term" value="F:DNA binding"/>
    <property type="evidence" value="ECO:0007669"/>
    <property type="project" value="InterPro"/>
</dbReference>
<evidence type="ECO:0000256" key="12">
    <source>
        <dbReference type="ARBA" id="ARBA00022843"/>
    </source>
</evidence>
<dbReference type="GO" id="GO:0005829">
    <property type="term" value="C:cytosol"/>
    <property type="evidence" value="ECO:0007669"/>
    <property type="project" value="TreeGrafter"/>
</dbReference>
<dbReference type="InterPro" id="IPR043519">
    <property type="entry name" value="NT_sf"/>
</dbReference>
<dbReference type="PRINTS" id="PR00870">
    <property type="entry name" value="DNAPOLXBETA"/>
</dbReference>
<dbReference type="GO" id="GO:0042578">
    <property type="term" value="F:phosphoric ester hydrolase activity"/>
    <property type="evidence" value="ECO:0007669"/>
    <property type="project" value="TreeGrafter"/>
</dbReference>
<organism evidence="25 26">
    <name type="scientific">Natronincola peptidivorans</name>
    <dbReference type="NCBI Taxonomy" id="426128"/>
    <lineage>
        <taxon>Bacteria</taxon>
        <taxon>Bacillati</taxon>
        <taxon>Bacillota</taxon>
        <taxon>Clostridia</taxon>
        <taxon>Peptostreptococcales</taxon>
        <taxon>Natronincolaceae</taxon>
        <taxon>Natronincola</taxon>
    </lineage>
</organism>
<dbReference type="PANTHER" id="PTHR36928">
    <property type="entry name" value="PHOSPHATASE YCDX-RELATED"/>
    <property type="match status" value="1"/>
</dbReference>
<reference evidence="25 26" key="1">
    <citation type="submission" date="2016-10" db="EMBL/GenBank/DDBJ databases">
        <authorList>
            <person name="de Groot N.N."/>
        </authorList>
    </citation>
    <scope>NUCLEOTIDE SEQUENCE [LARGE SCALE GENOMIC DNA]</scope>
    <source>
        <strain evidence="25 26">DSM 18979</strain>
    </source>
</reference>
<comment type="catalytic activity">
    <reaction evidence="18">
        <text>2'-deoxyribonucleotide-(2'-deoxyribose 5'-phosphate)-2'-deoxyribonucleotide-DNA = a 3'-end 2'-deoxyribonucleotide-(2,3-dehydro-2,3-deoxyribose 5'-phosphate)-DNA + a 5'-end 5'-phospho-2'-deoxyribonucleoside-DNA + H(+)</text>
        <dbReference type="Rhea" id="RHEA:66592"/>
        <dbReference type="Rhea" id="RHEA-COMP:13180"/>
        <dbReference type="Rhea" id="RHEA-COMP:16897"/>
        <dbReference type="Rhea" id="RHEA-COMP:17067"/>
        <dbReference type="ChEBI" id="CHEBI:15378"/>
        <dbReference type="ChEBI" id="CHEBI:136412"/>
        <dbReference type="ChEBI" id="CHEBI:157695"/>
        <dbReference type="ChEBI" id="CHEBI:167181"/>
        <dbReference type="EC" id="4.2.99.18"/>
    </reaction>
</comment>
<dbReference type="InterPro" id="IPR022311">
    <property type="entry name" value="PolX-like"/>
</dbReference>
<dbReference type="InterPro" id="IPR027421">
    <property type="entry name" value="DNA_pol_lamdba_lyase_dom_sf"/>
</dbReference>
<dbReference type="AlphaFoldDB" id="A0A1I0GE35"/>